<dbReference type="RefSeq" id="WP_188458537.1">
    <property type="nucleotide sequence ID" value="NZ_BMGM01000006.1"/>
</dbReference>
<gene>
    <name evidence="2" type="ORF">GCM10010832_15560</name>
</gene>
<dbReference type="Proteomes" id="UP000599179">
    <property type="component" value="Unassembled WGS sequence"/>
</dbReference>
<accession>A0ABQ1SI29</accession>
<keyword evidence="3" id="KW-1185">Reference proteome</keyword>
<keyword evidence="1" id="KW-0472">Membrane</keyword>
<feature type="transmembrane region" description="Helical" evidence="1">
    <location>
        <begin position="49"/>
        <end position="64"/>
    </location>
</feature>
<sequence>MIKLPKKIAFVLFVGVTILLAITLTNIDWSIFNAHVDLTVKFKEMREPLIFLILAIFYINYYVARLKGRKVIL</sequence>
<name>A0ABQ1SI29_9FLAO</name>
<keyword evidence="1" id="KW-0812">Transmembrane</keyword>
<dbReference type="EMBL" id="BMGM01000006">
    <property type="protein sequence ID" value="GGE36243.1"/>
    <property type="molecule type" value="Genomic_DNA"/>
</dbReference>
<evidence type="ECO:0000313" key="2">
    <source>
        <dbReference type="EMBL" id="GGE36243.1"/>
    </source>
</evidence>
<proteinExistence type="predicted"/>
<comment type="caution">
    <text evidence="2">The sequence shown here is derived from an EMBL/GenBank/DDBJ whole genome shotgun (WGS) entry which is preliminary data.</text>
</comment>
<evidence type="ECO:0000256" key="1">
    <source>
        <dbReference type="SAM" id="Phobius"/>
    </source>
</evidence>
<organism evidence="2 3">
    <name type="scientific">Psychroflexus planctonicus</name>
    <dbReference type="NCBI Taxonomy" id="1526575"/>
    <lineage>
        <taxon>Bacteria</taxon>
        <taxon>Pseudomonadati</taxon>
        <taxon>Bacteroidota</taxon>
        <taxon>Flavobacteriia</taxon>
        <taxon>Flavobacteriales</taxon>
        <taxon>Flavobacteriaceae</taxon>
        <taxon>Psychroflexus</taxon>
    </lineage>
</organism>
<protein>
    <submittedName>
        <fullName evidence="2">Uncharacterized protein</fullName>
    </submittedName>
</protein>
<evidence type="ECO:0000313" key="3">
    <source>
        <dbReference type="Proteomes" id="UP000599179"/>
    </source>
</evidence>
<keyword evidence="1" id="KW-1133">Transmembrane helix</keyword>
<reference evidence="3" key="1">
    <citation type="journal article" date="2019" name="Int. J. Syst. Evol. Microbiol.">
        <title>The Global Catalogue of Microorganisms (GCM) 10K type strain sequencing project: providing services to taxonomists for standard genome sequencing and annotation.</title>
        <authorList>
            <consortium name="The Broad Institute Genomics Platform"/>
            <consortium name="The Broad Institute Genome Sequencing Center for Infectious Disease"/>
            <person name="Wu L."/>
            <person name="Ma J."/>
        </authorList>
    </citation>
    <scope>NUCLEOTIDE SEQUENCE [LARGE SCALE GENOMIC DNA]</scope>
    <source>
        <strain evidence="3">CGMCC 1.12931</strain>
    </source>
</reference>